<dbReference type="EMBL" id="GGEC01089175">
    <property type="protein sequence ID" value="MBX69659.1"/>
    <property type="molecule type" value="Transcribed_RNA"/>
</dbReference>
<accession>A0A2P2QRL8</accession>
<dbReference type="AlphaFoldDB" id="A0A2P2QRL8"/>
<organism evidence="1">
    <name type="scientific">Rhizophora mucronata</name>
    <name type="common">Asiatic mangrove</name>
    <dbReference type="NCBI Taxonomy" id="61149"/>
    <lineage>
        <taxon>Eukaryota</taxon>
        <taxon>Viridiplantae</taxon>
        <taxon>Streptophyta</taxon>
        <taxon>Embryophyta</taxon>
        <taxon>Tracheophyta</taxon>
        <taxon>Spermatophyta</taxon>
        <taxon>Magnoliopsida</taxon>
        <taxon>eudicotyledons</taxon>
        <taxon>Gunneridae</taxon>
        <taxon>Pentapetalae</taxon>
        <taxon>rosids</taxon>
        <taxon>fabids</taxon>
        <taxon>Malpighiales</taxon>
        <taxon>Rhizophoraceae</taxon>
        <taxon>Rhizophora</taxon>
    </lineage>
</organism>
<proteinExistence type="predicted"/>
<reference evidence="1" key="1">
    <citation type="submission" date="2018-02" db="EMBL/GenBank/DDBJ databases">
        <title>Rhizophora mucronata_Transcriptome.</title>
        <authorList>
            <person name="Meera S.P."/>
            <person name="Sreeshan A."/>
            <person name="Augustine A."/>
        </authorList>
    </citation>
    <scope>NUCLEOTIDE SEQUENCE</scope>
    <source>
        <tissue evidence="1">Leaf</tissue>
    </source>
</reference>
<evidence type="ECO:0000313" key="1">
    <source>
        <dbReference type="EMBL" id="MBX69659.1"/>
    </source>
</evidence>
<sequence length="47" mass="5831">MLFSVTKFILQMLRRRKKKLNFITLEHSRHQQVLIFLKSLYTIRKEP</sequence>
<protein>
    <submittedName>
        <fullName evidence="1">Uncharacterized protein</fullName>
    </submittedName>
</protein>
<name>A0A2P2QRL8_RHIMU</name>